<organism evidence="1 2">
    <name type="scientific">Paenibacillus tianjinensis</name>
    <dbReference type="NCBI Taxonomy" id="2810347"/>
    <lineage>
        <taxon>Bacteria</taxon>
        <taxon>Bacillati</taxon>
        <taxon>Bacillota</taxon>
        <taxon>Bacilli</taxon>
        <taxon>Bacillales</taxon>
        <taxon>Paenibacillaceae</taxon>
        <taxon>Paenibacillus</taxon>
    </lineage>
</organism>
<reference evidence="1 2" key="1">
    <citation type="submission" date="2021-02" db="EMBL/GenBank/DDBJ databases">
        <title>Paenibacillus tianjinensis sp. nov.</title>
        <authorList>
            <person name="Liu H."/>
        </authorList>
    </citation>
    <scope>NUCLEOTIDE SEQUENCE [LARGE SCALE GENOMIC DNA]</scope>
    <source>
        <strain evidence="1 2">TB2019</strain>
    </source>
</reference>
<keyword evidence="2" id="KW-1185">Reference proteome</keyword>
<dbReference type="EMBL" id="CP070969">
    <property type="protein sequence ID" value="QSF43542.1"/>
    <property type="molecule type" value="Genomic_DNA"/>
</dbReference>
<accession>A0ABX7L600</accession>
<proteinExistence type="predicted"/>
<evidence type="ECO:0000313" key="2">
    <source>
        <dbReference type="Proteomes" id="UP000663452"/>
    </source>
</evidence>
<gene>
    <name evidence="1" type="ORF">JRJ22_19980</name>
</gene>
<name>A0ABX7L600_9BACL</name>
<dbReference type="RefSeq" id="WP_206101175.1">
    <property type="nucleotide sequence ID" value="NZ_CP070969.1"/>
</dbReference>
<protein>
    <submittedName>
        <fullName evidence="1">Uncharacterized protein</fullName>
    </submittedName>
</protein>
<evidence type="ECO:0000313" key="1">
    <source>
        <dbReference type="EMBL" id="QSF43542.1"/>
    </source>
</evidence>
<dbReference type="Proteomes" id="UP000663452">
    <property type="component" value="Chromosome"/>
</dbReference>
<sequence length="165" mass="18727">MAKKLTVAELNKLSSKFNELKKVHILDNQYEVFIHTSFRESLIENVVMTYIGLLEDLKKSENVTNETIKNTVVLLDTLILREFTDLPIPKKNDIPNLIKFTHNLLDNGILVEVYNHIPKDQIEKVKAKLEQVSKGIGEATAELAIQAALQEAKTEENVEVDSDEL</sequence>